<feature type="transmembrane region" description="Helical" evidence="6">
    <location>
        <begin position="269"/>
        <end position="288"/>
    </location>
</feature>
<feature type="domain" description="EamA" evidence="7">
    <location>
        <begin position="9"/>
        <end position="142"/>
    </location>
</feature>
<accession>A0A1H9GBF2</accession>
<protein>
    <submittedName>
        <fullName evidence="8">Permease of the drug/metabolite transporter (DMT) superfamily</fullName>
    </submittedName>
</protein>
<comment type="subcellular location">
    <subcellularLocation>
        <location evidence="1">Membrane</location>
        <topology evidence="1">Multi-pass membrane protein</topology>
    </subcellularLocation>
</comment>
<feature type="transmembrane region" description="Helical" evidence="6">
    <location>
        <begin position="244"/>
        <end position="263"/>
    </location>
</feature>
<evidence type="ECO:0000256" key="4">
    <source>
        <dbReference type="ARBA" id="ARBA00022989"/>
    </source>
</evidence>
<dbReference type="InterPro" id="IPR000620">
    <property type="entry name" value="EamA_dom"/>
</dbReference>
<evidence type="ECO:0000313" key="8">
    <source>
        <dbReference type="EMBL" id="SEQ47414.1"/>
    </source>
</evidence>
<feature type="transmembrane region" description="Helical" evidence="6">
    <location>
        <begin position="127"/>
        <end position="148"/>
    </location>
</feature>
<keyword evidence="5 6" id="KW-0472">Membrane</keyword>
<dbReference type="RefSeq" id="WP_198410054.1">
    <property type="nucleotide sequence ID" value="NZ_FOFA01000003.1"/>
</dbReference>
<comment type="similarity">
    <text evidence="2">Belongs to the EamA transporter family.</text>
</comment>
<dbReference type="Proteomes" id="UP000198504">
    <property type="component" value="Unassembled WGS sequence"/>
</dbReference>
<keyword evidence="4 6" id="KW-1133">Transmembrane helix</keyword>
<feature type="domain" description="EamA" evidence="7">
    <location>
        <begin position="156"/>
        <end position="288"/>
    </location>
</feature>
<feature type="transmembrane region" description="Helical" evidence="6">
    <location>
        <begin position="154"/>
        <end position="173"/>
    </location>
</feature>
<evidence type="ECO:0000256" key="1">
    <source>
        <dbReference type="ARBA" id="ARBA00004141"/>
    </source>
</evidence>
<evidence type="ECO:0000256" key="5">
    <source>
        <dbReference type="ARBA" id="ARBA00023136"/>
    </source>
</evidence>
<evidence type="ECO:0000256" key="6">
    <source>
        <dbReference type="SAM" id="Phobius"/>
    </source>
</evidence>
<feature type="transmembrane region" description="Helical" evidence="6">
    <location>
        <begin position="69"/>
        <end position="88"/>
    </location>
</feature>
<feature type="transmembrane region" description="Helical" evidence="6">
    <location>
        <begin position="37"/>
        <end position="57"/>
    </location>
</feature>
<dbReference type="AlphaFoldDB" id="A0A1H9GBF2"/>
<evidence type="ECO:0000313" key="9">
    <source>
        <dbReference type="Proteomes" id="UP000198504"/>
    </source>
</evidence>
<proteinExistence type="inferred from homology"/>
<dbReference type="PANTHER" id="PTHR32322:SF2">
    <property type="entry name" value="EAMA DOMAIN-CONTAINING PROTEIN"/>
    <property type="match status" value="1"/>
</dbReference>
<organism evidence="8 9">
    <name type="scientific">Microlunatus flavus</name>
    <dbReference type="NCBI Taxonomy" id="1036181"/>
    <lineage>
        <taxon>Bacteria</taxon>
        <taxon>Bacillati</taxon>
        <taxon>Actinomycetota</taxon>
        <taxon>Actinomycetes</taxon>
        <taxon>Propionibacteriales</taxon>
        <taxon>Propionibacteriaceae</taxon>
        <taxon>Microlunatus</taxon>
    </lineage>
</organism>
<feature type="transmembrane region" description="Helical" evidence="6">
    <location>
        <begin position="215"/>
        <end position="237"/>
    </location>
</feature>
<name>A0A1H9GBF2_9ACTN</name>
<feature type="transmembrane region" description="Helical" evidence="6">
    <location>
        <begin position="185"/>
        <end position="203"/>
    </location>
</feature>
<keyword evidence="3 6" id="KW-0812">Transmembrane</keyword>
<evidence type="ECO:0000259" key="7">
    <source>
        <dbReference type="Pfam" id="PF00892"/>
    </source>
</evidence>
<feature type="transmembrane region" description="Helical" evidence="6">
    <location>
        <begin position="100"/>
        <end position="120"/>
    </location>
</feature>
<evidence type="ECO:0000256" key="3">
    <source>
        <dbReference type="ARBA" id="ARBA00022692"/>
    </source>
</evidence>
<dbReference type="EMBL" id="FOFA01000003">
    <property type="protein sequence ID" value="SEQ47414.1"/>
    <property type="molecule type" value="Genomic_DNA"/>
</dbReference>
<keyword evidence="9" id="KW-1185">Reference proteome</keyword>
<evidence type="ECO:0000256" key="2">
    <source>
        <dbReference type="ARBA" id="ARBA00007362"/>
    </source>
</evidence>
<gene>
    <name evidence="8" type="ORF">SAMN05421756_103569</name>
</gene>
<dbReference type="InterPro" id="IPR050638">
    <property type="entry name" value="AA-Vitamin_Transporters"/>
</dbReference>
<dbReference type="SUPFAM" id="SSF103481">
    <property type="entry name" value="Multidrug resistance efflux transporter EmrE"/>
    <property type="match status" value="2"/>
</dbReference>
<dbReference type="PANTHER" id="PTHR32322">
    <property type="entry name" value="INNER MEMBRANE TRANSPORTER"/>
    <property type="match status" value="1"/>
</dbReference>
<dbReference type="Pfam" id="PF00892">
    <property type="entry name" value="EamA"/>
    <property type="match status" value="2"/>
</dbReference>
<sequence length="314" mass="32381">MTRVRPSSSALAAVALVVTWSSGFVGAELGVRAGGTPLALLGWRFVLLAAALLVVALVKRVSLRGWRAWARQGLLAVLCQVAYLFLVFEGVSRGVHGGTAALIAALQPLLVATVAGRFLGERSTITTWIGMVIGLAGVVVVVSGDIAAASAPGLAYLFPTAGMLCLAAGTVLTRRLRPPETLLQSVTMQAVVTAVALMAAAAVAGQARPPRDGGFWFAVVWLIVLTSLGGYGLYVYLTRTRGATAVSTLLYLTPPTTMLWVFVMFGEPVTLLGLVGLAISAVGVLLALSRLGGASSAVAPVVLEGRPVVERPAP</sequence>
<dbReference type="GO" id="GO:0016020">
    <property type="term" value="C:membrane"/>
    <property type="evidence" value="ECO:0007669"/>
    <property type="project" value="UniProtKB-SubCell"/>
</dbReference>
<dbReference type="InterPro" id="IPR037185">
    <property type="entry name" value="EmrE-like"/>
</dbReference>
<reference evidence="9" key="1">
    <citation type="submission" date="2016-10" db="EMBL/GenBank/DDBJ databases">
        <authorList>
            <person name="Varghese N."/>
            <person name="Submissions S."/>
        </authorList>
    </citation>
    <scope>NUCLEOTIDE SEQUENCE [LARGE SCALE GENOMIC DNA]</scope>
    <source>
        <strain evidence="9">CGMCC 4.6856</strain>
    </source>
</reference>